<proteinExistence type="predicted"/>
<protein>
    <submittedName>
        <fullName evidence="1">Uncharacterized protein</fullName>
    </submittedName>
</protein>
<sequence>MDKGRNVKTCCISESWVDIDKKVLGSTLTMSESLWDRAWNGNDVKGCPWATRSMILPKVPLGRTVTVWRTKCSFVSHSGPWQLFPRSVFLASENTLDATPSILDKDELALCSVGYGAVWVMEGPIDHGLAMPSPTQIHSYTFSFYVDLPSNGSWEWVM</sequence>
<gene>
    <name evidence="1" type="ORF">N657DRAFT_638474</name>
</gene>
<dbReference type="Proteomes" id="UP001302602">
    <property type="component" value="Unassembled WGS sequence"/>
</dbReference>
<reference evidence="1" key="2">
    <citation type="submission" date="2023-05" db="EMBL/GenBank/DDBJ databases">
        <authorList>
            <consortium name="Lawrence Berkeley National Laboratory"/>
            <person name="Steindorff A."/>
            <person name="Hensen N."/>
            <person name="Bonometti L."/>
            <person name="Westerberg I."/>
            <person name="Brannstrom I.O."/>
            <person name="Guillou S."/>
            <person name="Cros-Aarteil S."/>
            <person name="Calhoun S."/>
            <person name="Haridas S."/>
            <person name="Kuo A."/>
            <person name="Mondo S."/>
            <person name="Pangilinan J."/>
            <person name="Riley R."/>
            <person name="Labutti K."/>
            <person name="Andreopoulos B."/>
            <person name="Lipzen A."/>
            <person name="Chen C."/>
            <person name="Yanf M."/>
            <person name="Daum C."/>
            <person name="Ng V."/>
            <person name="Clum A."/>
            <person name="Ohm R."/>
            <person name="Martin F."/>
            <person name="Silar P."/>
            <person name="Natvig D."/>
            <person name="Lalanne C."/>
            <person name="Gautier V."/>
            <person name="Ament-Velasquez S.L."/>
            <person name="Kruys A."/>
            <person name="Hutchinson M.I."/>
            <person name="Powell A.J."/>
            <person name="Barry K."/>
            <person name="Miller A.N."/>
            <person name="Grigoriev I.V."/>
            <person name="Debuchy R."/>
            <person name="Gladieux P."/>
            <person name="Thoren M.H."/>
            <person name="Johannesson H."/>
        </authorList>
    </citation>
    <scope>NUCLEOTIDE SEQUENCE</scope>
    <source>
        <strain evidence="1">CBS 731.68</strain>
    </source>
</reference>
<evidence type="ECO:0000313" key="1">
    <source>
        <dbReference type="EMBL" id="KAK4128070.1"/>
    </source>
</evidence>
<dbReference type="EMBL" id="MU853223">
    <property type="protein sequence ID" value="KAK4128070.1"/>
    <property type="molecule type" value="Genomic_DNA"/>
</dbReference>
<dbReference type="RefSeq" id="XP_062651841.1">
    <property type="nucleotide sequence ID" value="XM_062791598.1"/>
</dbReference>
<dbReference type="AlphaFoldDB" id="A0AAN6U7U2"/>
<dbReference type="GeneID" id="87828367"/>
<name>A0AAN6U7U2_9PEZI</name>
<reference evidence="1" key="1">
    <citation type="journal article" date="2023" name="Mol. Phylogenet. Evol.">
        <title>Genome-scale phylogeny and comparative genomics of the fungal order Sordariales.</title>
        <authorList>
            <person name="Hensen N."/>
            <person name="Bonometti L."/>
            <person name="Westerberg I."/>
            <person name="Brannstrom I.O."/>
            <person name="Guillou S."/>
            <person name="Cros-Aarteil S."/>
            <person name="Calhoun S."/>
            <person name="Haridas S."/>
            <person name="Kuo A."/>
            <person name="Mondo S."/>
            <person name="Pangilinan J."/>
            <person name="Riley R."/>
            <person name="LaButti K."/>
            <person name="Andreopoulos B."/>
            <person name="Lipzen A."/>
            <person name="Chen C."/>
            <person name="Yan M."/>
            <person name="Daum C."/>
            <person name="Ng V."/>
            <person name="Clum A."/>
            <person name="Steindorff A."/>
            <person name="Ohm R.A."/>
            <person name="Martin F."/>
            <person name="Silar P."/>
            <person name="Natvig D.O."/>
            <person name="Lalanne C."/>
            <person name="Gautier V."/>
            <person name="Ament-Velasquez S.L."/>
            <person name="Kruys A."/>
            <person name="Hutchinson M.I."/>
            <person name="Powell A.J."/>
            <person name="Barry K."/>
            <person name="Miller A.N."/>
            <person name="Grigoriev I.V."/>
            <person name="Debuchy R."/>
            <person name="Gladieux P."/>
            <person name="Hiltunen Thoren M."/>
            <person name="Johannesson H."/>
        </authorList>
    </citation>
    <scope>NUCLEOTIDE SEQUENCE</scope>
    <source>
        <strain evidence="1">CBS 731.68</strain>
    </source>
</reference>
<keyword evidence="2" id="KW-1185">Reference proteome</keyword>
<comment type="caution">
    <text evidence="1">The sequence shown here is derived from an EMBL/GenBank/DDBJ whole genome shotgun (WGS) entry which is preliminary data.</text>
</comment>
<accession>A0AAN6U7U2</accession>
<organism evidence="1 2">
    <name type="scientific">Parathielavia appendiculata</name>
    <dbReference type="NCBI Taxonomy" id="2587402"/>
    <lineage>
        <taxon>Eukaryota</taxon>
        <taxon>Fungi</taxon>
        <taxon>Dikarya</taxon>
        <taxon>Ascomycota</taxon>
        <taxon>Pezizomycotina</taxon>
        <taxon>Sordariomycetes</taxon>
        <taxon>Sordariomycetidae</taxon>
        <taxon>Sordariales</taxon>
        <taxon>Chaetomiaceae</taxon>
        <taxon>Parathielavia</taxon>
    </lineage>
</organism>
<evidence type="ECO:0000313" key="2">
    <source>
        <dbReference type="Proteomes" id="UP001302602"/>
    </source>
</evidence>